<keyword evidence="2 5" id="KW-0645">Protease</keyword>
<feature type="domain" description="Secretion system C-terminal sorting" evidence="7">
    <location>
        <begin position="479"/>
        <end position="550"/>
    </location>
</feature>
<feature type="active site" description="Charge relay system" evidence="5">
    <location>
        <position position="407"/>
    </location>
</feature>
<dbReference type="Proteomes" id="UP000184609">
    <property type="component" value="Unassembled WGS sequence"/>
</dbReference>
<dbReference type="InterPro" id="IPR026444">
    <property type="entry name" value="Secre_tail"/>
</dbReference>
<dbReference type="PROSITE" id="PS00138">
    <property type="entry name" value="SUBTILASE_SER"/>
    <property type="match status" value="1"/>
</dbReference>
<comment type="similarity">
    <text evidence="1 5">Belongs to the peptidase S8 family.</text>
</comment>
<evidence type="ECO:0000259" key="6">
    <source>
        <dbReference type="Pfam" id="PF00082"/>
    </source>
</evidence>
<dbReference type="Pfam" id="PF00082">
    <property type="entry name" value="Peptidase_S8"/>
    <property type="match status" value="1"/>
</dbReference>
<dbReference type="InterPro" id="IPR000209">
    <property type="entry name" value="Peptidase_S8/S53_dom"/>
</dbReference>
<evidence type="ECO:0000256" key="3">
    <source>
        <dbReference type="ARBA" id="ARBA00022801"/>
    </source>
</evidence>
<dbReference type="InterPro" id="IPR023828">
    <property type="entry name" value="Peptidase_S8_Ser-AS"/>
</dbReference>
<dbReference type="OrthoDB" id="9792152at2"/>
<evidence type="ECO:0000256" key="2">
    <source>
        <dbReference type="ARBA" id="ARBA00022670"/>
    </source>
</evidence>
<name>A0A1M7Z6D9_9BACT</name>
<keyword evidence="3 5" id="KW-0378">Hydrolase</keyword>
<dbReference type="InterPro" id="IPR015500">
    <property type="entry name" value="Peptidase_S8_subtilisin-rel"/>
</dbReference>
<dbReference type="Gene3D" id="3.40.50.200">
    <property type="entry name" value="Peptidase S8/S53 domain"/>
    <property type="match status" value="1"/>
</dbReference>
<dbReference type="STRING" id="1073327.SAMN04488108_0766"/>
<dbReference type="InterPro" id="IPR017317">
    <property type="entry name" value="Pept_S8_subtilisin_bacteroid-2"/>
</dbReference>
<evidence type="ECO:0000259" key="7">
    <source>
        <dbReference type="Pfam" id="PF18962"/>
    </source>
</evidence>
<evidence type="ECO:0000313" key="8">
    <source>
        <dbReference type="EMBL" id="SHO60392.1"/>
    </source>
</evidence>
<dbReference type="Pfam" id="PF18962">
    <property type="entry name" value="Por_Secre_tail"/>
    <property type="match status" value="1"/>
</dbReference>
<dbReference type="AlphaFoldDB" id="A0A1M7Z6D9"/>
<dbReference type="InterPro" id="IPR050131">
    <property type="entry name" value="Peptidase_S8_subtilisin-like"/>
</dbReference>
<dbReference type="PANTHER" id="PTHR43806">
    <property type="entry name" value="PEPTIDASE S8"/>
    <property type="match status" value="1"/>
</dbReference>
<organism evidence="8 9">
    <name type="scientific">Algoriphagus zhangzhouensis</name>
    <dbReference type="NCBI Taxonomy" id="1073327"/>
    <lineage>
        <taxon>Bacteria</taxon>
        <taxon>Pseudomonadati</taxon>
        <taxon>Bacteroidota</taxon>
        <taxon>Cytophagia</taxon>
        <taxon>Cytophagales</taxon>
        <taxon>Cyclobacteriaceae</taxon>
        <taxon>Algoriphagus</taxon>
    </lineage>
</organism>
<evidence type="ECO:0000256" key="5">
    <source>
        <dbReference type="PROSITE-ProRule" id="PRU01240"/>
    </source>
</evidence>
<dbReference type="RefSeq" id="WP_073570403.1">
    <property type="nucleotide sequence ID" value="NZ_FRXN01000001.1"/>
</dbReference>
<dbReference type="EMBL" id="FRXN01000001">
    <property type="protein sequence ID" value="SHO60392.1"/>
    <property type="molecule type" value="Genomic_DNA"/>
</dbReference>
<dbReference type="PIRSF" id="PIRSF037903">
    <property type="entry name" value="Subtilisin_rel_GFO_2223"/>
    <property type="match status" value="1"/>
</dbReference>
<dbReference type="PRINTS" id="PR00723">
    <property type="entry name" value="SUBTILISIN"/>
</dbReference>
<protein>
    <submittedName>
        <fullName evidence="8">Por secretion system C-terminal sorting domain-containing protein</fullName>
    </submittedName>
</protein>
<dbReference type="PROSITE" id="PS51892">
    <property type="entry name" value="SUBTILASE"/>
    <property type="match status" value="1"/>
</dbReference>
<dbReference type="PANTHER" id="PTHR43806:SF67">
    <property type="entry name" value="EGF-LIKE DOMAIN-CONTAINING PROTEIN"/>
    <property type="match status" value="1"/>
</dbReference>
<keyword evidence="4 5" id="KW-0720">Serine protease</keyword>
<feature type="domain" description="Peptidase S8/S53" evidence="6">
    <location>
        <begin position="180"/>
        <end position="453"/>
    </location>
</feature>
<accession>A0A1M7Z6D9</accession>
<dbReference type="SUPFAM" id="SSF52743">
    <property type="entry name" value="Subtilisin-like"/>
    <property type="match status" value="1"/>
</dbReference>
<dbReference type="NCBIfam" id="TIGR04183">
    <property type="entry name" value="Por_Secre_tail"/>
    <property type="match status" value="1"/>
</dbReference>
<gene>
    <name evidence="8" type="ORF">SAMN04488108_0766</name>
</gene>
<dbReference type="GO" id="GO:0006508">
    <property type="term" value="P:proteolysis"/>
    <property type="evidence" value="ECO:0007669"/>
    <property type="project" value="UniProtKB-KW"/>
</dbReference>
<evidence type="ECO:0000256" key="4">
    <source>
        <dbReference type="ARBA" id="ARBA00022825"/>
    </source>
</evidence>
<proteinExistence type="inferred from homology"/>
<evidence type="ECO:0000256" key="1">
    <source>
        <dbReference type="ARBA" id="ARBA00011073"/>
    </source>
</evidence>
<dbReference type="InterPro" id="IPR036852">
    <property type="entry name" value="Peptidase_S8/S53_dom_sf"/>
</dbReference>
<dbReference type="GO" id="GO:0004252">
    <property type="term" value="F:serine-type endopeptidase activity"/>
    <property type="evidence" value="ECO:0007669"/>
    <property type="project" value="UniProtKB-UniRule"/>
</dbReference>
<keyword evidence="9" id="KW-1185">Reference proteome</keyword>
<feature type="active site" description="Charge relay system" evidence="5">
    <location>
        <position position="189"/>
    </location>
</feature>
<sequence>MVQSKWLFLFGFVFSLTILKVEAQDRYAVFYKYKPQEALSLENPQGFLTSKAIQRRNREGVEVDSLDLPVSQKYVDQVFDIAHYILYQSKWMNASLVVTDEAGIVELESLPFVDRVELVGKGYIPNPNARVGKRIYASTTMKICPPGGKASRKLESQELPSDFQNNLIGIPDMHEEGFFGDGITVAVFDAGFPGANTASALAHLFSNGQVIATRDFVRPWNENVFEDNQHGTNVLSLIASNESQTLVAGAPNADFVLVMTEEIATEYPIEEYNWLRAAEFADSLGVDIINSSLGYWDFDDASMNHTLEELDGQTTVITKAANLASERGILVVNSVGNYGPQTSTLVAPSDSPNVLAIGSVKEDLDVSAFSSRGPTGDGRIKPDLAAFGSGVALIRSNGAVGFANGTSFSAPQITALAAGLWQARPEWTREDLILNLLRSATQYEEPDNILGYGIPNFYDAYFGEILDVEEEPELIPWKVFPNPLQEDELKIYFGTGLESSFELVDMNGKKLESAILKRNSNKEPYKILLERIKPGLYLIQLQEGTFIKQTKLYRY</sequence>
<reference evidence="9" key="1">
    <citation type="submission" date="2016-12" db="EMBL/GenBank/DDBJ databases">
        <authorList>
            <person name="Varghese N."/>
            <person name="Submissions S."/>
        </authorList>
    </citation>
    <scope>NUCLEOTIDE SEQUENCE [LARGE SCALE GENOMIC DNA]</scope>
    <source>
        <strain evidence="9">DSM 25035</strain>
    </source>
</reference>
<evidence type="ECO:0000313" key="9">
    <source>
        <dbReference type="Proteomes" id="UP000184609"/>
    </source>
</evidence>
<feature type="active site" description="Charge relay system" evidence="5">
    <location>
        <position position="230"/>
    </location>
</feature>
<dbReference type="CDD" id="cd07493">
    <property type="entry name" value="Peptidases_S8_9"/>
    <property type="match status" value="1"/>
</dbReference>